<evidence type="ECO:0000256" key="8">
    <source>
        <dbReference type="ARBA" id="ARBA00023180"/>
    </source>
</evidence>
<gene>
    <name evidence="11" type="ORF">B0T14DRAFT_566929</name>
</gene>
<keyword evidence="4 10" id="KW-1133">Transmembrane helix</keyword>
<dbReference type="GO" id="GO:0043386">
    <property type="term" value="P:mycotoxin biosynthetic process"/>
    <property type="evidence" value="ECO:0007669"/>
    <property type="project" value="InterPro"/>
</dbReference>
<evidence type="ECO:0000256" key="2">
    <source>
        <dbReference type="ARBA" id="ARBA00004685"/>
    </source>
</evidence>
<comment type="similarity">
    <text evidence="9">Belongs to the ustYa family.</text>
</comment>
<comment type="subcellular location">
    <subcellularLocation>
        <location evidence="1">Membrane</location>
        <topology evidence="1">Single-pass membrane protein</topology>
    </subcellularLocation>
</comment>
<evidence type="ECO:0000256" key="1">
    <source>
        <dbReference type="ARBA" id="ARBA00004167"/>
    </source>
</evidence>
<evidence type="ECO:0000313" key="11">
    <source>
        <dbReference type="EMBL" id="KAK0620152.1"/>
    </source>
</evidence>
<dbReference type="InterPro" id="IPR021765">
    <property type="entry name" value="UstYa-like"/>
</dbReference>
<reference evidence="11" key="1">
    <citation type="submission" date="2023-06" db="EMBL/GenBank/DDBJ databases">
        <title>Genome-scale phylogeny and comparative genomics of the fungal order Sordariales.</title>
        <authorList>
            <consortium name="Lawrence Berkeley National Laboratory"/>
            <person name="Hensen N."/>
            <person name="Bonometti L."/>
            <person name="Westerberg I."/>
            <person name="Brannstrom I.O."/>
            <person name="Guillou S."/>
            <person name="Cros-Aarteil S."/>
            <person name="Calhoun S."/>
            <person name="Haridas S."/>
            <person name="Kuo A."/>
            <person name="Mondo S."/>
            <person name="Pangilinan J."/>
            <person name="Riley R."/>
            <person name="Labutti K."/>
            <person name="Andreopoulos B."/>
            <person name="Lipzen A."/>
            <person name="Chen C."/>
            <person name="Yanf M."/>
            <person name="Daum C."/>
            <person name="Ng V."/>
            <person name="Clum A."/>
            <person name="Steindorff A."/>
            <person name="Ohm R."/>
            <person name="Martin F."/>
            <person name="Silar P."/>
            <person name="Natvig D."/>
            <person name="Lalanne C."/>
            <person name="Gautier V."/>
            <person name="Ament-Velasquez S.L."/>
            <person name="Kruys A."/>
            <person name="Hutchinson M.I."/>
            <person name="Powell A.J."/>
            <person name="Barry K."/>
            <person name="Miller A.N."/>
            <person name="Grigoriev I.V."/>
            <person name="Debuchy R."/>
            <person name="Gladieux P."/>
            <person name="Thoren M.H."/>
            <person name="Johannesson H."/>
        </authorList>
    </citation>
    <scope>NUCLEOTIDE SEQUENCE</scope>
    <source>
        <strain evidence="11">CBS 606.72</strain>
    </source>
</reference>
<dbReference type="Proteomes" id="UP001175000">
    <property type="component" value="Unassembled WGS sequence"/>
</dbReference>
<comment type="pathway">
    <text evidence="2">Mycotoxin biosynthesis.</text>
</comment>
<name>A0AA40C050_9PEZI</name>
<accession>A0AA40C050</accession>
<keyword evidence="7 10" id="KW-0472">Membrane</keyword>
<dbReference type="GO" id="GO:0016491">
    <property type="term" value="F:oxidoreductase activity"/>
    <property type="evidence" value="ECO:0007669"/>
    <property type="project" value="UniProtKB-KW"/>
</dbReference>
<evidence type="ECO:0000256" key="5">
    <source>
        <dbReference type="ARBA" id="ARBA00023002"/>
    </source>
</evidence>
<keyword evidence="3 10" id="KW-0812">Transmembrane</keyword>
<proteinExistence type="inferred from homology"/>
<evidence type="ECO:0000256" key="6">
    <source>
        <dbReference type="ARBA" id="ARBA00023026"/>
    </source>
</evidence>
<evidence type="ECO:0000256" key="7">
    <source>
        <dbReference type="ARBA" id="ARBA00023136"/>
    </source>
</evidence>
<evidence type="ECO:0000256" key="10">
    <source>
        <dbReference type="SAM" id="Phobius"/>
    </source>
</evidence>
<feature type="transmembrane region" description="Helical" evidence="10">
    <location>
        <begin position="28"/>
        <end position="49"/>
    </location>
</feature>
<keyword evidence="8" id="KW-0325">Glycoprotein</keyword>
<keyword evidence="12" id="KW-1185">Reference proteome</keyword>
<evidence type="ECO:0000313" key="12">
    <source>
        <dbReference type="Proteomes" id="UP001175000"/>
    </source>
</evidence>
<dbReference type="AlphaFoldDB" id="A0AA40C050"/>
<dbReference type="GO" id="GO:0016020">
    <property type="term" value="C:membrane"/>
    <property type="evidence" value="ECO:0007669"/>
    <property type="project" value="UniProtKB-SubCell"/>
</dbReference>
<keyword evidence="5" id="KW-0560">Oxidoreductase</keyword>
<dbReference type="PANTHER" id="PTHR33365:SF11">
    <property type="entry name" value="TAT PATHWAY SIGNAL SEQUENCE"/>
    <property type="match status" value="1"/>
</dbReference>
<keyword evidence="6" id="KW-0843">Virulence</keyword>
<evidence type="ECO:0000256" key="4">
    <source>
        <dbReference type="ARBA" id="ARBA00022989"/>
    </source>
</evidence>
<evidence type="ECO:0000256" key="3">
    <source>
        <dbReference type="ARBA" id="ARBA00022692"/>
    </source>
</evidence>
<evidence type="ECO:0008006" key="13">
    <source>
        <dbReference type="Google" id="ProtNLM"/>
    </source>
</evidence>
<dbReference type="PANTHER" id="PTHR33365">
    <property type="entry name" value="YALI0B05434P"/>
    <property type="match status" value="1"/>
</dbReference>
<comment type="caution">
    <text evidence="11">The sequence shown here is derived from an EMBL/GenBank/DDBJ whole genome shotgun (WGS) entry which is preliminary data.</text>
</comment>
<sequence>MASEYTAIPLDEHSRPVQPSRFQKYAKAAIIIAAATVIIIGPFIFGFVVGRSRMVNHGTSPGFVPEVPLKNVLFQFPTRYEDTGPVGDGLWDSMMPVGAGFIRVPYPRRFGLPPSEPIADDAEEAELYSLSVTHQLHCLAVLRDVIIKYERRDMSRFAGDGHEYHCLDYIRQAILCSGDTTLDYADDRVIGQDGKVSRYGFTGSNSTHQCRDWDFIRDFAEKHKSGDRTGIL</sequence>
<protein>
    <recommendedName>
        <fullName evidence="13">Oxidase ustYa</fullName>
    </recommendedName>
</protein>
<organism evidence="11 12">
    <name type="scientific">Immersiella caudata</name>
    <dbReference type="NCBI Taxonomy" id="314043"/>
    <lineage>
        <taxon>Eukaryota</taxon>
        <taxon>Fungi</taxon>
        <taxon>Dikarya</taxon>
        <taxon>Ascomycota</taxon>
        <taxon>Pezizomycotina</taxon>
        <taxon>Sordariomycetes</taxon>
        <taxon>Sordariomycetidae</taxon>
        <taxon>Sordariales</taxon>
        <taxon>Lasiosphaeriaceae</taxon>
        <taxon>Immersiella</taxon>
    </lineage>
</organism>
<dbReference type="Pfam" id="PF11807">
    <property type="entry name" value="UstYa"/>
    <property type="match status" value="1"/>
</dbReference>
<dbReference type="EMBL" id="JAULSU010000004">
    <property type="protein sequence ID" value="KAK0620152.1"/>
    <property type="molecule type" value="Genomic_DNA"/>
</dbReference>
<evidence type="ECO:0000256" key="9">
    <source>
        <dbReference type="ARBA" id="ARBA00035112"/>
    </source>
</evidence>